<evidence type="ECO:0000259" key="1">
    <source>
        <dbReference type="Pfam" id="PF14649"/>
    </source>
</evidence>
<dbReference type="Proteomes" id="UP000018936">
    <property type="component" value="Unassembled WGS sequence"/>
</dbReference>
<dbReference type="PANTHER" id="PTHR13650">
    <property type="entry name" value="SPATACSIN"/>
    <property type="match status" value="1"/>
</dbReference>
<dbReference type="GO" id="GO:0030425">
    <property type="term" value="C:dendrite"/>
    <property type="evidence" value="ECO:0007669"/>
    <property type="project" value="TreeGrafter"/>
</dbReference>
<dbReference type="AlphaFoldDB" id="V8P631"/>
<evidence type="ECO:0000313" key="2">
    <source>
        <dbReference type="EMBL" id="ETE69446.1"/>
    </source>
</evidence>
<name>V8P631_OPHHA</name>
<dbReference type="GO" id="GO:0045202">
    <property type="term" value="C:synapse"/>
    <property type="evidence" value="ECO:0007669"/>
    <property type="project" value="TreeGrafter"/>
</dbReference>
<gene>
    <name evidence="2" type="primary">SPG11</name>
    <name evidence="2" type="ORF">L345_04762</name>
</gene>
<dbReference type="OrthoDB" id="2018754at2759"/>
<dbReference type="EMBL" id="AZIM01000764">
    <property type="protein sequence ID" value="ETE69446.1"/>
    <property type="molecule type" value="Genomic_DNA"/>
</dbReference>
<dbReference type="GO" id="GO:0030424">
    <property type="term" value="C:axon"/>
    <property type="evidence" value="ECO:0007669"/>
    <property type="project" value="TreeGrafter"/>
</dbReference>
<dbReference type="GO" id="GO:0007409">
    <property type="term" value="P:axonogenesis"/>
    <property type="evidence" value="ECO:0007669"/>
    <property type="project" value="TreeGrafter"/>
</dbReference>
<organism evidence="2 3">
    <name type="scientific">Ophiophagus hannah</name>
    <name type="common">King cobra</name>
    <name type="synonym">Naja hannah</name>
    <dbReference type="NCBI Taxonomy" id="8665"/>
    <lineage>
        <taxon>Eukaryota</taxon>
        <taxon>Metazoa</taxon>
        <taxon>Chordata</taxon>
        <taxon>Craniata</taxon>
        <taxon>Vertebrata</taxon>
        <taxon>Euteleostomi</taxon>
        <taxon>Lepidosauria</taxon>
        <taxon>Squamata</taxon>
        <taxon>Bifurcata</taxon>
        <taxon>Unidentata</taxon>
        <taxon>Episquamata</taxon>
        <taxon>Toxicofera</taxon>
        <taxon>Serpentes</taxon>
        <taxon>Colubroidea</taxon>
        <taxon>Elapidae</taxon>
        <taxon>Elapinae</taxon>
        <taxon>Ophiophagus</taxon>
    </lineage>
</organism>
<dbReference type="GO" id="GO:0048489">
    <property type="term" value="P:synaptic vesicle transport"/>
    <property type="evidence" value="ECO:0007669"/>
    <property type="project" value="TreeGrafter"/>
</dbReference>
<dbReference type="PANTHER" id="PTHR13650:SF0">
    <property type="entry name" value="SPATACSIN"/>
    <property type="match status" value="1"/>
</dbReference>
<protein>
    <submittedName>
        <fullName evidence="2">Spatacsin</fullName>
    </submittedName>
</protein>
<comment type="caution">
    <text evidence="2">The sequence shown here is derived from an EMBL/GenBank/DDBJ whole genome shotgun (WGS) entry which is preliminary data.</text>
</comment>
<dbReference type="GO" id="GO:0007268">
    <property type="term" value="P:chemical synaptic transmission"/>
    <property type="evidence" value="ECO:0007669"/>
    <property type="project" value="TreeGrafter"/>
</dbReference>
<feature type="domain" description="Spatacsin C-terminal" evidence="1">
    <location>
        <begin position="4"/>
        <end position="104"/>
    </location>
</feature>
<feature type="non-terminal residue" evidence="2">
    <location>
        <position position="1"/>
    </location>
</feature>
<reference evidence="2 3" key="1">
    <citation type="journal article" date="2013" name="Proc. Natl. Acad. Sci. U.S.A.">
        <title>The king cobra genome reveals dynamic gene evolution and adaptation in the snake venom system.</title>
        <authorList>
            <person name="Vonk F.J."/>
            <person name="Casewell N.R."/>
            <person name="Henkel C.V."/>
            <person name="Heimberg A.M."/>
            <person name="Jansen H.J."/>
            <person name="McCleary R.J."/>
            <person name="Kerkkamp H.M."/>
            <person name="Vos R.A."/>
            <person name="Guerreiro I."/>
            <person name="Calvete J.J."/>
            <person name="Wuster W."/>
            <person name="Woods A.E."/>
            <person name="Logan J.M."/>
            <person name="Harrison R.A."/>
            <person name="Castoe T.A."/>
            <person name="de Koning A.P."/>
            <person name="Pollock D.D."/>
            <person name="Yandell M."/>
            <person name="Calderon D."/>
            <person name="Renjifo C."/>
            <person name="Currier R.B."/>
            <person name="Salgado D."/>
            <person name="Pla D."/>
            <person name="Sanz L."/>
            <person name="Hyder A.S."/>
            <person name="Ribeiro J.M."/>
            <person name="Arntzen J.W."/>
            <person name="van den Thillart G.E."/>
            <person name="Boetzer M."/>
            <person name="Pirovano W."/>
            <person name="Dirks R.P."/>
            <person name="Spaink H.P."/>
            <person name="Duboule D."/>
            <person name="McGlinn E."/>
            <person name="Kini R.M."/>
            <person name="Richardson M.K."/>
        </authorList>
    </citation>
    <scope>NUCLEOTIDE SEQUENCE</scope>
    <source>
        <tissue evidence="2">Blood</tissue>
    </source>
</reference>
<accession>V8P631</accession>
<evidence type="ECO:0000313" key="3">
    <source>
        <dbReference type="Proteomes" id="UP000018936"/>
    </source>
</evidence>
<dbReference type="InterPro" id="IPR028103">
    <property type="entry name" value="Spatacsin"/>
</dbReference>
<dbReference type="InterPro" id="IPR028107">
    <property type="entry name" value="Spatacsin_C_dom"/>
</dbReference>
<keyword evidence="3" id="KW-1185">Reference proteome</keyword>
<dbReference type="GO" id="GO:0005737">
    <property type="term" value="C:cytoplasm"/>
    <property type="evidence" value="ECO:0007669"/>
    <property type="project" value="TreeGrafter"/>
</dbReference>
<proteinExistence type="predicted"/>
<dbReference type="GO" id="GO:0008088">
    <property type="term" value="P:axo-dendritic transport"/>
    <property type="evidence" value="ECO:0007669"/>
    <property type="project" value="TreeGrafter"/>
</dbReference>
<dbReference type="Pfam" id="PF14649">
    <property type="entry name" value="Spatacsin_C"/>
    <property type="match status" value="1"/>
</dbReference>
<sequence length="195" mass="21554">MGNSADWLVQVRLLTGIGRYNEMTYIFDLLHEKHYFEVLMRKKLDPNGTLKTALLDYIKRCRPGDSEKHNMIALCFSMCREIGENHEAAANVQLKLIESQPWGKDSPAQAKPSGGHSGWAEAALGLVEAAGSPSCSSWGSKELFLFLGPSGFEEWEKIDPAGTSQTGSTDPGWVTKSRSLLRNRLSLVPPPQVFC</sequence>